<dbReference type="Proteomes" id="UP000595254">
    <property type="component" value="Chromosome"/>
</dbReference>
<name>A0A974NNS2_PERPY</name>
<sequence>MDLTNKLLCDNCNEYFMKIDEFWKCPNCFNKLSEERLERFINMSAQVGNESFENTLYENGSPIDNKYAVIHNESGKYNSIWFVDDDGTGDGLS</sequence>
<evidence type="ECO:0000313" key="1">
    <source>
        <dbReference type="EMBL" id="QQT01279.1"/>
    </source>
</evidence>
<protein>
    <submittedName>
        <fullName evidence="1">Uncharacterized protein</fullName>
    </submittedName>
</protein>
<evidence type="ECO:0000313" key="2">
    <source>
        <dbReference type="Proteomes" id="UP000595254"/>
    </source>
</evidence>
<keyword evidence="2" id="KW-1185">Reference proteome</keyword>
<proteinExistence type="predicted"/>
<accession>A0A974NNS2</accession>
<gene>
    <name evidence="1" type="ORF">I6J18_05215</name>
</gene>
<dbReference type="EMBL" id="CP068053">
    <property type="protein sequence ID" value="QQT01279.1"/>
    <property type="molecule type" value="Genomic_DNA"/>
</dbReference>
<organism evidence="1 2">
    <name type="scientific">Peribacillus psychrosaccharolyticus</name>
    <name type="common">Bacillus psychrosaccharolyticus</name>
    <dbReference type="NCBI Taxonomy" id="1407"/>
    <lineage>
        <taxon>Bacteria</taxon>
        <taxon>Bacillati</taxon>
        <taxon>Bacillota</taxon>
        <taxon>Bacilli</taxon>
        <taxon>Bacillales</taxon>
        <taxon>Bacillaceae</taxon>
        <taxon>Peribacillus</taxon>
    </lineage>
</organism>
<dbReference type="RefSeq" id="WP_040376172.1">
    <property type="nucleotide sequence ID" value="NZ_CP068053.1"/>
</dbReference>
<reference evidence="1 2" key="1">
    <citation type="submission" date="2021-01" db="EMBL/GenBank/DDBJ databases">
        <title>FDA dAtabase for Regulatory Grade micrObial Sequences (FDA-ARGOS): Supporting development and validation of Infectious Disease Dx tests.</title>
        <authorList>
            <person name="Nelson B."/>
            <person name="Plummer A."/>
            <person name="Tallon L."/>
            <person name="Sadzewicz L."/>
            <person name="Zhao X."/>
            <person name="Boylan J."/>
            <person name="Ott S."/>
            <person name="Bowen H."/>
            <person name="Vavikolanu K."/>
            <person name="Mehta A."/>
            <person name="Aluvathingal J."/>
            <person name="Nadendla S."/>
            <person name="Myers T."/>
            <person name="Yan Y."/>
            <person name="Sichtig H."/>
        </authorList>
    </citation>
    <scope>NUCLEOTIDE SEQUENCE [LARGE SCALE GENOMIC DNA]</scope>
    <source>
        <strain evidence="1 2">FDAARGOS_1161</strain>
    </source>
</reference>
<dbReference type="KEGG" id="ppsr:I6J18_05215"/>
<dbReference type="AlphaFoldDB" id="A0A974NNS2"/>